<feature type="region of interest" description="Disordered" evidence="4">
    <location>
        <begin position="695"/>
        <end position="715"/>
    </location>
</feature>
<dbReference type="SUPFAM" id="SSF46894">
    <property type="entry name" value="C-terminal effector domain of the bipartite response regulators"/>
    <property type="match status" value="1"/>
</dbReference>
<evidence type="ECO:0000256" key="3">
    <source>
        <dbReference type="ARBA" id="ARBA00023163"/>
    </source>
</evidence>
<evidence type="ECO:0000256" key="2">
    <source>
        <dbReference type="ARBA" id="ARBA00023125"/>
    </source>
</evidence>
<dbReference type="Gene3D" id="1.10.10.10">
    <property type="entry name" value="Winged helix-like DNA-binding domain superfamily/Winged helix DNA-binding domain"/>
    <property type="match status" value="1"/>
</dbReference>
<dbReference type="PANTHER" id="PTHR44688">
    <property type="entry name" value="DNA-BINDING TRANSCRIPTIONAL ACTIVATOR DEVR_DOSR"/>
    <property type="match status" value="1"/>
</dbReference>
<dbReference type="PROSITE" id="PS00622">
    <property type="entry name" value="HTH_LUXR_1"/>
    <property type="match status" value="1"/>
</dbReference>
<accession>A0ABP5QHU3</accession>
<dbReference type="InterPro" id="IPR036388">
    <property type="entry name" value="WH-like_DNA-bd_sf"/>
</dbReference>
<dbReference type="InterPro" id="IPR000792">
    <property type="entry name" value="Tscrpt_reg_LuxR_C"/>
</dbReference>
<dbReference type="SUPFAM" id="SSF48452">
    <property type="entry name" value="TPR-like"/>
    <property type="match status" value="1"/>
</dbReference>
<comment type="caution">
    <text evidence="6">The sequence shown here is derived from an EMBL/GenBank/DDBJ whole genome shotgun (WGS) entry which is preliminary data.</text>
</comment>
<dbReference type="PRINTS" id="PR00038">
    <property type="entry name" value="HTHLUXR"/>
</dbReference>
<protein>
    <submittedName>
        <fullName evidence="6">LuxR family transcriptional regulator</fullName>
    </submittedName>
</protein>
<dbReference type="EMBL" id="BAAAQY010000005">
    <property type="protein sequence ID" value="GAA2233908.1"/>
    <property type="molecule type" value="Genomic_DNA"/>
</dbReference>
<sequence length="768" mass="80955">MIAEAVDAADAALRPRLWVGDTIERLDGDAAERLAEAVGRGRLVPLMTATQGARLAPPVHELLRSGRVTRVEPTPFSPAQTLRIVEGELGCTLGAGVAADFVPQRPGGDLTLLLSALDIGLRQGSIRRDGGVVVEGPRGYDLDELRPLLEERHRIPVDDDDPAAVAAHLIGLVPDLDLLAAEALLADVTGQADRAFERLEDSGVVDVLDSPPSGFRLRLHDPVVELLLPHTMGRLRRRRLSAGLLDSLTARPADQLGEGEVVALVRESVALGRPLPADAATRAAILTLHAGQAELAVHLAEIAVEAGGGLSSQLTLSAARARFSEAHAESTSNWSLPRHQATLARDLVASMTINRLRIGNPAETTVAASTESTGWMVESDRLAQEASRAVLVGDPELARTRLAEAEAALAPSGADRFRVRWGRAQLDLFDGVSESLLAELRGLRDEARSRGIGSHQAMASMLLGFALQFAGRSAEALGPLREAELLASSLGMDGIVHRARTDLAAALAATGDSHAAWEILRPVLDVADGELFVHGQALASKGRVLAAEGRQSEAAAAAVSAAAAHESQGLALFTLFALVDAARLGLAGSVCARVERLTRDVADLTRTSLARHVRALAALERLGARPGEHEGPGGEYGDDRRSLASEFSAIGALEAAVGFPLLSAESFAHAGVLHESCGQDREAAAARRSSERQAQQCGVIAPASATSPRASGLSEREREIASLAVEGLSNREIGERLVISVRTVETHLLRAYRKLGVRERSELAAALS</sequence>
<keyword evidence="1" id="KW-0805">Transcription regulation</keyword>
<gene>
    <name evidence="6" type="ORF">GCM10009851_18630</name>
</gene>
<evidence type="ECO:0000256" key="1">
    <source>
        <dbReference type="ARBA" id="ARBA00023015"/>
    </source>
</evidence>
<reference evidence="7" key="1">
    <citation type="journal article" date="2019" name="Int. J. Syst. Evol. Microbiol.">
        <title>The Global Catalogue of Microorganisms (GCM) 10K type strain sequencing project: providing services to taxonomists for standard genome sequencing and annotation.</title>
        <authorList>
            <consortium name="The Broad Institute Genomics Platform"/>
            <consortium name="The Broad Institute Genome Sequencing Center for Infectious Disease"/>
            <person name="Wu L."/>
            <person name="Ma J."/>
        </authorList>
    </citation>
    <scope>NUCLEOTIDE SEQUENCE [LARGE SCALE GENOMIC DNA]</scope>
    <source>
        <strain evidence="7">JCM 16117</strain>
    </source>
</reference>
<keyword evidence="2" id="KW-0238">DNA-binding</keyword>
<feature type="domain" description="HTH luxR-type" evidence="5">
    <location>
        <begin position="706"/>
        <end position="768"/>
    </location>
</feature>
<dbReference type="Proteomes" id="UP001500929">
    <property type="component" value="Unassembled WGS sequence"/>
</dbReference>
<dbReference type="InterPro" id="IPR016032">
    <property type="entry name" value="Sig_transdc_resp-reg_C-effctor"/>
</dbReference>
<evidence type="ECO:0000256" key="4">
    <source>
        <dbReference type="SAM" id="MobiDB-lite"/>
    </source>
</evidence>
<evidence type="ECO:0000313" key="7">
    <source>
        <dbReference type="Proteomes" id="UP001500929"/>
    </source>
</evidence>
<name>A0ABP5QHU3_9MICO</name>
<dbReference type="CDD" id="cd06170">
    <property type="entry name" value="LuxR_C_like"/>
    <property type="match status" value="1"/>
</dbReference>
<dbReference type="Pfam" id="PF00196">
    <property type="entry name" value="GerE"/>
    <property type="match status" value="1"/>
</dbReference>
<keyword evidence="7" id="KW-1185">Reference proteome</keyword>
<proteinExistence type="predicted"/>
<dbReference type="PANTHER" id="PTHR44688:SF16">
    <property type="entry name" value="DNA-BINDING TRANSCRIPTIONAL ACTIVATOR DEVR_DOSR"/>
    <property type="match status" value="1"/>
</dbReference>
<evidence type="ECO:0000259" key="5">
    <source>
        <dbReference type="PROSITE" id="PS50043"/>
    </source>
</evidence>
<organism evidence="6 7">
    <name type="scientific">Herbiconiux moechotypicola</name>
    <dbReference type="NCBI Taxonomy" id="637393"/>
    <lineage>
        <taxon>Bacteria</taxon>
        <taxon>Bacillati</taxon>
        <taxon>Actinomycetota</taxon>
        <taxon>Actinomycetes</taxon>
        <taxon>Micrococcales</taxon>
        <taxon>Microbacteriaceae</taxon>
        <taxon>Herbiconiux</taxon>
    </lineage>
</organism>
<evidence type="ECO:0000313" key="6">
    <source>
        <dbReference type="EMBL" id="GAA2233908.1"/>
    </source>
</evidence>
<dbReference type="PROSITE" id="PS50043">
    <property type="entry name" value="HTH_LUXR_2"/>
    <property type="match status" value="1"/>
</dbReference>
<dbReference type="SMART" id="SM00421">
    <property type="entry name" value="HTH_LUXR"/>
    <property type="match status" value="1"/>
</dbReference>
<dbReference type="InterPro" id="IPR011990">
    <property type="entry name" value="TPR-like_helical_dom_sf"/>
</dbReference>
<keyword evidence="3" id="KW-0804">Transcription</keyword>